<dbReference type="InterPro" id="IPR036852">
    <property type="entry name" value="Peptidase_S8/S53_dom_sf"/>
</dbReference>
<dbReference type="InterPro" id="IPR000209">
    <property type="entry name" value="Peptidase_S8/S53_dom"/>
</dbReference>
<keyword evidence="6" id="KW-0720">Serine protease</keyword>
<dbReference type="InterPro" id="IPR022398">
    <property type="entry name" value="Peptidase_S8_His-AS"/>
</dbReference>
<evidence type="ECO:0000256" key="6">
    <source>
        <dbReference type="ARBA" id="ARBA00022825"/>
    </source>
</evidence>
<feature type="domain" description="Subtilisin-like protease fibronectin type-III" evidence="8">
    <location>
        <begin position="481"/>
        <end position="580"/>
    </location>
</feature>
<evidence type="ECO:0000259" key="7">
    <source>
        <dbReference type="Pfam" id="PF00082"/>
    </source>
</evidence>
<reference evidence="9" key="2">
    <citation type="submission" date="2021-01" db="UniProtKB">
        <authorList>
            <consortium name="EnsemblPlants"/>
        </authorList>
    </citation>
    <scope>IDENTIFICATION</scope>
</reference>
<dbReference type="GO" id="GO:0004252">
    <property type="term" value="F:serine-type endopeptidase activity"/>
    <property type="evidence" value="ECO:0007669"/>
    <property type="project" value="InterPro"/>
</dbReference>
<dbReference type="InterPro" id="IPR015500">
    <property type="entry name" value="Peptidase_S8_subtilisin-rel"/>
</dbReference>
<dbReference type="AlphaFoldDB" id="A0A7N2M1A1"/>
<dbReference type="PROSITE" id="PS00137">
    <property type="entry name" value="SUBTILASE_HIS"/>
    <property type="match status" value="1"/>
</dbReference>
<keyword evidence="5" id="KW-0378">Hydrolase</keyword>
<dbReference type="OMA" id="FMPTIFA"/>
<dbReference type="Gramene" id="QL07p008455:mrna">
    <property type="protein sequence ID" value="QL07p008455:mrna"/>
    <property type="gene ID" value="QL07p008455"/>
</dbReference>
<sequence>MPKRSTSIVYIDTFLMPKAFSGHHYWYLSIIDSFKFTNLESPHTSLSSPLLLYTNDNAYHGFGAVLSLDELETLNKSLGFISACADKPFKLATTYCPEFLSLKASTGLWPASNYGKDIIIGIIDSAIWPEHPSFEDHGRPAGKVSSKWKGKCEGGQQFNSSMCNSKLIGVRYFNAALKRKFRSSIVDSARDTTGHGTYVSSVVAGNFLTWASFDGYAEGTTKGVAPYARISMYKVVWDGGIRCYVVAVPNGTVLLCDIGRLELQAKSIVSSNITGAILISNDPINLSIIIDIRCPCIVVHSRKARDLLSYAKSRPIWSYQPLGSMEFRQTFTKSKPAPVVPPFASRGPSLSFPWVLKPDLMASGYLILGATISPNGVVALLKVAHTEWSPAAITSAIITTANPLDNTLNPIKEKNGAEIEYSSPLGMGAGQIDPNKALDPSLIYEATPQDYVNQLCHFMYKSDTDILTRSRSYSCLNPSYDLNYPSFISFSKNGVMNPQKFKRMVTNVAKGSAKYKVLVKVTKSYEVAISPKTLVFSKKHERQTYDVTMKYKGGGHPKFAFGALEWVGENGHHNVRSPIVLVPHTSDSNVVCSVAEL</sequence>
<evidence type="ECO:0000313" key="9">
    <source>
        <dbReference type="EnsemblPlants" id="QL07p008455:mrna"/>
    </source>
</evidence>
<evidence type="ECO:0000256" key="3">
    <source>
        <dbReference type="ARBA" id="ARBA00022670"/>
    </source>
</evidence>
<accession>A0A7N2M1A1</accession>
<evidence type="ECO:0000313" key="10">
    <source>
        <dbReference type="Proteomes" id="UP000594261"/>
    </source>
</evidence>
<dbReference type="EnsemblPlants" id="QL07p008455:mrna">
    <property type="protein sequence ID" value="QL07p008455:mrna"/>
    <property type="gene ID" value="QL07p008455"/>
</dbReference>
<dbReference type="InterPro" id="IPR037045">
    <property type="entry name" value="S8pro/Inhibitor_I9_sf"/>
</dbReference>
<proteinExistence type="inferred from homology"/>
<evidence type="ECO:0000256" key="1">
    <source>
        <dbReference type="ARBA" id="ARBA00004613"/>
    </source>
</evidence>
<dbReference type="Pfam" id="PF00082">
    <property type="entry name" value="Peptidase_S8"/>
    <property type="match status" value="1"/>
</dbReference>
<feature type="domain" description="Peptidase S8/S53" evidence="7">
    <location>
        <begin position="115"/>
        <end position="241"/>
    </location>
</feature>
<protein>
    <submittedName>
        <fullName evidence="9">Uncharacterized protein</fullName>
    </submittedName>
</protein>
<reference evidence="9 10" key="1">
    <citation type="journal article" date="2016" name="G3 (Bethesda)">
        <title>First Draft Assembly and Annotation of the Genome of a California Endemic Oak Quercus lobata Nee (Fagaceae).</title>
        <authorList>
            <person name="Sork V.L."/>
            <person name="Fitz-Gibbon S.T."/>
            <person name="Puiu D."/>
            <person name="Crepeau M."/>
            <person name="Gugger P.F."/>
            <person name="Sherman R."/>
            <person name="Stevens K."/>
            <person name="Langley C.H."/>
            <person name="Pellegrini M."/>
            <person name="Salzberg S.L."/>
        </authorList>
    </citation>
    <scope>NUCLEOTIDE SEQUENCE [LARGE SCALE GENOMIC DNA]</scope>
    <source>
        <strain evidence="9 10">cv. SW786</strain>
    </source>
</reference>
<evidence type="ECO:0000256" key="4">
    <source>
        <dbReference type="ARBA" id="ARBA00022729"/>
    </source>
</evidence>
<evidence type="ECO:0000259" key="8">
    <source>
        <dbReference type="Pfam" id="PF17766"/>
    </source>
</evidence>
<keyword evidence="10" id="KW-1185">Reference proteome</keyword>
<dbReference type="Gene3D" id="3.30.70.80">
    <property type="entry name" value="Peptidase S8 propeptide/proteinase inhibitor I9"/>
    <property type="match status" value="1"/>
</dbReference>
<dbReference type="Proteomes" id="UP000594261">
    <property type="component" value="Chromosome 7"/>
</dbReference>
<comment type="subcellular location">
    <subcellularLocation>
        <location evidence="1">Secreted</location>
    </subcellularLocation>
</comment>
<keyword evidence="4" id="KW-0732">Signal</keyword>
<comment type="similarity">
    <text evidence="2">Belongs to the peptidase S8 family.</text>
</comment>
<dbReference type="GO" id="GO:0006508">
    <property type="term" value="P:proteolysis"/>
    <property type="evidence" value="ECO:0007669"/>
    <property type="project" value="UniProtKB-KW"/>
</dbReference>
<dbReference type="InParanoid" id="A0A7N2M1A1"/>
<dbReference type="PRINTS" id="PR00723">
    <property type="entry name" value="SUBTILISIN"/>
</dbReference>
<dbReference type="Pfam" id="PF17766">
    <property type="entry name" value="fn3_6"/>
    <property type="match status" value="1"/>
</dbReference>
<dbReference type="SUPFAM" id="SSF52743">
    <property type="entry name" value="Subtilisin-like"/>
    <property type="match status" value="1"/>
</dbReference>
<dbReference type="InterPro" id="IPR041469">
    <property type="entry name" value="Subtilisin-like_FN3"/>
</dbReference>
<evidence type="ECO:0000256" key="2">
    <source>
        <dbReference type="ARBA" id="ARBA00011073"/>
    </source>
</evidence>
<dbReference type="InterPro" id="IPR045051">
    <property type="entry name" value="SBT"/>
</dbReference>
<evidence type="ECO:0000256" key="5">
    <source>
        <dbReference type="ARBA" id="ARBA00022801"/>
    </source>
</evidence>
<keyword evidence="3" id="KW-0645">Protease</keyword>
<dbReference type="Gene3D" id="2.60.40.2310">
    <property type="match status" value="1"/>
</dbReference>
<dbReference type="Gene3D" id="3.50.30.30">
    <property type="match status" value="1"/>
</dbReference>
<dbReference type="EMBL" id="LRBV02000007">
    <property type="status" value="NOT_ANNOTATED_CDS"/>
    <property type="molecule type" value="Genomic_DNA"/>
</dbReference>
<dbReference type="PANTHER" id="PTHR10795">
    <property type="entry name" value="PROPROTEIN CONVERTASE SUBTILISIN/KEXIN"/>
    <property type="match status" value="1"/>
</dbReference>
<dbReference type="Gene3D" id="3.40.50.200">
    <property type="entry name" value="Peptidase S8/S53 domain"/>
    <property type="match status" value="3"/>
</dbReference>
<name>A0A7N2M1A1_QUELO</name>
<organism evidence="9 10">
    <name type="scientific">Quercus lobata</name>
    <name type="common">Valley oak</name>
    <dbReference type="NCBI Taxonomy" id="97700"/>
    <lineage>
        <taxon>Eukaryota</taxon>
        <taxon>Viridiplantae</taxon>
        <taxon>Streptophyta</taxon>
        <taxon>Embryophyta</taxon>
        <taxon>Tracheophyta</taxon>
        <taxon>Spermatophyta</taxon>
        <taxon>Magnoliopsida</taxon>
        <taxon>eudicotyledons</taxon>
        <taxon>Gunneridae</taxon>
        <taxon>Pentapetalae</taxon>
        <taxon>rosids</taxon>
        <taxon>fabids</taxon>
        <taxon>Fagales</taxon>
        <taxon>Fagaceae</taxon>
        <taxon>Quercus</taxon>
    </lineage>
</organism>
<dbReference type="GO" id="GO:0005576">
    <property type="term" value="C:extracellular region"/>
    <property type="evidence" value="ECO:0007669"/>
    <property type="project" value="UniProtKB-SubCell"/>
</dbReference>